<evidence type="ECO:0000256" key="7">
    <source>
        <dbReference type="SAM" id="MobiDB-lite"/>
    </source>
</evidence>
<dbReference type="GO" id="GO:0005384">
    <property type="term" value="F:manganese ion transmembrane transporter activity"/>
    <property type="evidence" value="ECO:0007669"/>
    <property type="project" value="TreeGrafter"/>
</dbReference>
<dbReference type="GO" id="GO:0005886">
    <property type="term" value="C:plasma membrane"/>
    <property type="evidence" value="ECO:0007669"/>
    <property type="project" value="TreeGrafter"/>
</dbReference>
<feature type="transmembrane region" description="Helical" evidence="8">
    <location>
        <begin position="313"/>
        <end position="343"/>
    </location>
</feature>
<dbReference type="RefSeq" id="WP_246138600.1">
    <property type="nucleotide sequence ID" value="NZ_JAYNFR010000001.1"/>
</dbReference>
<feature type="transmembrane region" description="Helical" evidence="8">
    <location>
        <begin position="364"/>
        <end position="383"/>
    </location>
</feature>
<feature type="transmembrane region" description="Helical" evidence="8">
    <location>
        <begin position="429"/>
        <end position="450"/>
    </location>
</feature>
<accession>A0A560G179</accession>
<feature type="transmembrane region" description="Helical" evidence="8">
    <location>
        <begin position="176"/>
        <end position="195"/>
    </location>
</feature>
<dbReference type="Pfam" id="PF01566">
    <property type="entry name" value="Nramp"/>
    <property type="match status" value="1"/>
</dbReference>
<dbReference type="GO" id="GO:0015293">
    <property type="term" value="F:symporter activity"/>
    <property type="evidence" value="ECO:0007669"/>
    <property type="project" value="UniProtKB-KW"/>
</dbReference>
<comment type="caution">
    <text evidence="9">The sequence shown here is derived from an EMBL/GenBank/DDBJ whole genome shotgun (WGS) entry which is preliminary data.</text>
</comment>
<keyword evidence="5 8" id="KW-1133">Transmembrane helix</keyword>
<evidence type="ECO:0000256" key="1">
    <source>
        <dbReference type="ARBA" id="ARBA00004141"/>
    </source>
</evidence>
<organism evidence="9 10">
    <name type="scientific">Nitrospirillum amazonense</name>
    <dbReference type="NCBI Taxonomy" id="28077"/>
    <lineage>
        <taxon>Bacteria</taxon>
        <taxon>Pseudomonadati</taxon>
        <taxon>Pseudomonadota</taxon>
        <taxon>Alphaproteobacteria</taxon>
        <taxon>Rhodospirillales</taxon>
        <taxon>Azospirillaceae</taxon>
        <taxon>Nitrospirillum</taxon>
    </lineage>
</organism>
<dbReference type="InterPro" id="IPR001046">
    <property type="entry name" value="NRAMP_fam"/>
</dbReference>
<evidence type="ECO:0000256" key="2">
    <source>
        <dbReference type="ARBA" id="ARBA00022448"/>
    </source>
</evidence>
<keyword evidence="10" id="KW-1185">Reference proteome</keyword>
<feature type="transmembrane region" description="Helical" evidence="8">
    <location>
        <begin position="389"/>
        <end position="408"/>
    </location>
</feature>
<evidence type="ECO:0000313" key="10">
    <source>
        <dbReference type="Proteomes" id="UP000316545"/>
    </source>
</evidence>
<feature type="region of interest" description="Disordered" evidence="7">
    <location>
        <begin position="1"/>
        <end position="38"/>
    </location>
</feature>
<feature type="transmembrane region" description="Helical" evidence="8">
    <location>
        <begin position="117"/>
        <end position="144"/>
    </location>
</feature>
<evidence type="ECO:0000256" key="6">
    <source>
        <dbReference type="ARBA" id="ARBA00023136"/>
    </source>
</evidence>
<name>A0A560G179_9PROT</name>
<protein>
    <submittedName>
        <fullName evidence="9">Mn2+/Fe2+ NRAMP family transporter</fullName>
    </submittedName>
</protein>
<sequence length="451" mass="47822">MDTLEPGSAPSETTAVPTPAPAGRESETGEGGPKKPRTIWQCLGPGLVTGASDDDPSGIATYSQVGAQFGYGLAWTLILTYPLMAAIQEISARIGRVTGHGIAGNLRRHYPPLTINAIVFLLVAANVINIGADLGAMAAALGLLIGGPQWLYVLLFGGASAALQILVPYCRYVSILKWLTLSLFAYVATVLVVPIPWAELGHAVIHPPVSLKSEYLVAVVAVFGTTISPYLFFWQADQEVEEEKGDPEAQPLKKAPEQAPEELRRIRLDTYIGMLLSNGVALFIIITTAATLHVHGVTDIQTSSQAAEALRPIAGTFAFAVFALGIIGTGLLALPVLAGSAAYALGEARRWPVGLARPWNKAKAFYGAILLAMAVGSVMNVIDMDPVKALFWSAVVNGLVAVPVIVMMMRMATKREIMGDFVLPPILRALGWACMAAMAVVDTAMVVTWVI</sequence>
<keyword evidence="2" id="KW-0813">Transport</keyword>
<feature type="transmembrane region" description="Helical" evidence="8">
    <location>
        <begin position="271"/>
        <end position="293"/>
    </location>
</feature>
<dbReference type="PANTHER" id="PTHR11706">
    <property type="entry name" value="SOLUTE CARRIER PROTEIN FAMILY 11 MEMBER"/>
    <property type="match status" value="1"/>
</dbReference>
<keyword evidence="4" id="KW-0769">Symport</keyword>
<reference evidence="9 10" key="1">
    <citation type="submission" date="2019-06" db="EMBL/GenBank/DDBJ databases">
        <title>Genomic Encyclopedia of Type Strains, Phase IV (KMG-V): Genome sequencing to study the core and pangenomes of soil and plant-associated prokaryotes.</title>
        <authorList>
            <person name="Whitman W."/>
        </authorList>
    </citation>
    <scope>NUCLEOTIDE SEQUENCE [LARGE SCALE GENOMIC DNA]</scope>
    <source>
        <strain evidence="9 10">BR 11865</strain>
    </source>
</reference>
<evidence type="ECO:0000256" key="8">
    <source>
        <dbReference type="SAM" id="Phobius"/>
    </source>
</evidence>
<evidence type="ECO:0000313" key="9">
    <source>
        <dbReference type="EMBL" id="TWB27571.1"/>
    </source>
</evidence>
<gene>
    <name evidence="9" type="ORF">FBZ88_10630</name>
</gene>
<keyword evidence="6 8" id="KW-0472">Membrane</keyword>
<dbReference type="EMBL" id="VITO01000006">
    <property type="protein sequence ID" value="TWB27571.1"/>
    <property type="molecule type" value="Genomic_DNA"/>
</dbReference>
<dbReference type="GO" id="GO:0034755">
    <property type="term" value="P:iron ion transmembrane transport"/>
    <property type="evidence" value="ECO:0007669"/>
    <property type="project" value="TreeGrafter"/>
</dbReference>
<feature type="transmembrane region" description="Helical" evidence="8">
    <location>
        <begin position="150"/>
        <end position="169"/>
    </location>
</feature>
<dbReference type="GO" id="GO:0015086">
    <property type="term" value="F:cadmium ion transmembrane transporter activity"/>
    <property type="evidence" value="ECO:0007669"/>
    <property type="project" value="TreeGrafter"/>
</dbReference>
<dbReference type="AlphaFoldDB" id="A0A560G179"/>
<proteinExistence type="predicted"/>
<comment type="subcellular location">
    <subcellularLocation>
        <location evidence="1">Membrane</location>
        <topology evidence="1">Multi-pass membrane protein</topology>
    </subcellularLocation>
</comment>
<keyword evidence="3 8" id="KW-0812">Transmembrane</keyword>
<evidence type="ECO:0000256" key="5">
    <source>
        <dbReference type="ARBA" id="ARBA00022989"/>
    </source>
</evidence>
<evidence type="ECO:0000256" key="3">
    <source>
        <dbReference type="ARBA" id="ARBA00022692"/>
    </source>
</evidence>
<feature type="transmembrane region" description="Helical" evidence="8">
    <location>
        <begin position="215"/>
        <end position="234"/>
    </location>
</feature>
<dbReference type="Proteomes" id="UP000316545">
    <property type="component" value="Unassembled WGS sequence"/>
</dbReference>
<evidence type="ECO:0000256" key="4">
    <source>
        <dbReference type="ARBA" id="ARBA00022847"/>
    </source>
</evidence>
<dbReference type="PANTHER" id="PTHR11706:SF33">
    <property type="entry name" value="NATURAL RESISTANCE-ASSOCIATED MACROPHAGE PROTEIN 2"/>
    <property type="match status" value="1"/>
</dbReference>